<organism evidence="1 2">
    <name type="scientific">Rangifer tarandus platyrhynchus</name>
    <name type="common">Svalbard reindeer</name>
    <dbReference type="NCBI Taxonomy" id="3082113"/>
    <lineage>
        <taxon>Eukaryota</taxon>
        <taxon>Metazoa</taxon>
        <taxon>Chordata</taxon>
        <taxon>Craniata</taxon>
        <taxon>Vertebrata</taxon>
        <taxon>Euteleostomi</taxon>
        <taxon>Mammalia</taxon>
        <taxon>Eutheria</taxon>
        <taxon>Laurasiatheria</taxon>
        <taxon>Artiodactyla</taxon>
        <taxon>Ruminantia</taxon>
        <taxon>Pecora</taxon>
        <taxon>Cervidae</taxon>
        <taxon>Odocoileinae</taxon>
        <taxon>Rangifer</taxon>
    </lineage>
</organism>
<sequence>MLQFMGSQRVNHDQMTQQNKTIHQGVNISHQNCLALGWNHQGLCILHLSLDTGCSNDIGKGSFWHLRQTLKGMTAGGCLMTTPLAAELRPSLKGNLDGSSLNLPRVA</sequence>
<evidence type="ECO:0000313" key="2">
    <source>
        <dbReference type="Proteomes" id="UP001162501"/>
    </source>
</evidence>
<evidence type="ECO:0000313" key="1">
    <source>
        <dbReference type="EMBL" id="CAM9927563.1"/>
    </source>
</evidence>
<reference evidence="1" key="2">
    <citation type="submission" date="2025-03" db="EMBL/GenBank/DDBJ databases">
        <authorList>
            <consortium name="ELIXIR-Norway"/>
            <consortium name="Elixir Norway"/>
        </authorList>
    </citation>
    <scope>NUCLEOTIDE SEQUENCE</scope>
</reference>
<reference evidence="1" key="1">
    <citation type="submission" date="2023-05" db="EMBL/GenBank/DDBJ databases">
        <authorList>
            <consortium name="ELIXIR-Norway"/>
        </authorList>
    </citation>
    <scope>NUCLEOTIDE SEQUENCE</scope>
</reference>
<protein>
    <submittedName>
        <fullName evidence="1">Uncharacterized protein</fullName>
    </submittedName>
</protein>
<gene>
    <name evidence="1" type="ORF">MRATA1EN22A_LOCUS9483</name>
</gene>
<dbReference type="EMBL" id="OX596086">
    <property type="protein sequence ID" value="CAM9927563.1"/>
    <property type="molecule type" value="Genomic_DNA"/>
</dbReference>
<accession>A0AC59YRF4</accession>
<proteinExistence type="predicted"/>
<name>A0AC59YRF4_RANTA</name>
<dbReference type="Proteomes" id="UP001162501">
    <property type="component" value="Chromosome 2"/>
</dbReference>